<evidence type="ECO:0000313" key="2">
    <source>
        <dbReference type="Proteomes" id="UP000317933"/>
    </source>
</evidence>
<dbReference type="EMBL" id="RCZE01000005">
    <property type="protein sequence ID" value="TPG78241.1"/>
    <property type="molecule type" value="Genomic_DNA"/>
</dbReference>
<gene>
    <name evidence="1" type="ORF">EAH78_11680</name>
</gene>
<organism evidence="1 2">
    <name type="scientific">Pseudomonas arsenicoxydans</name>
    <dbReference type="NCBI Taxonomy" id="702115"/>
    <lineage>
        <taxon>Bacteria</taxon>
        <taxon>Pseudomonadati</taxon>
        <taxon>Pseudomonadota</taxon>
        <taxon>Gammaproteobacteria</taxon>
        <taxon>Pseudomonadales</taxon>
        <taxon>Pseudomonadaceae</taxon>
        <taxon>Pseudomonas</taxon>
    </lineage>
</organism>
<dbReference type="Proteomes" id="UP000317933">
    <property type="component" value="Unassembled WGS sequence"/>
</dbReference>
<name>A0A502HUJ4_9PSED</name>
<sequence>MCRLGGVLWAGCVRGGFVHTLIHSHRKSKNVGAGLLANAVCQSTSLFNDTPHSRASPLPH</sequence>
<comment type="caution">
    <text evidence="1">The sequence shown here is derived from an EMBL/GenBank/DDBJ whole genome shotgun (WGS) entry which is preliminary data.</text>
</comment>
<dbReference type="AlphaFoldDB" id="A0A502HUJ4"/>
<accession>A0A502HUJ4</accession>
<protein>
    <submittedName>
        <fullName evidence="1">Uncharacterized protein</fullName>
    </submittedName>
</protein>
<proteinExistence type="predicted"/>
<evidence type="ECO:0000313" key="1">
    <source>
        <dbReference type="EMBL" id="TPG78241.1"/>
    </source>
</evidence>
<reference evidence="1 2" key="1">
    <citation type="journal article" date="2019" name="Environ. Microbiol.">
        <title>Species interactions and distinct microbial communities in high Arctic permafrost affected cryosols are associated with the CH4 and CO2 gas fluxes.</title>
        <authorList>
            <person name="Altshuler I."/>
            <person name="Hamel J."/>
            <person name="Turney S."/>
            <person name="Magnuson E."/>
            <person name="Levesque R."/>
            <person name="Greer C."/>
            <person name="Whyte L.G."/>
        </authorList>
    </citation>
    <scope>NUCLEOTIDE SEQUENCE [LARGE SCALE GENOMIC DNA]</scope>
    <source>
        <strain evidence="1 2">E3</strain>
    </source>
</reference>